<dbReference type="PATRIC" id="fig|1560201.3.peg.607"/>
<feature type="transmembrane region" description="Helical" evidence="6">
    <location>
        <begin position="61"/>
        <end position="84"/>
    </location>
</feature>
<organism evidence="8 9">
    <name type="scientific">Winslowiella iniecta</name>
    <dbReference type="NCBI Taxonomy" id="1560201"/>
    <lineage>
        <taxon>Bacteria</taxon>
        <taxon>Pseudomonadati</taxon>
        <taxon>Pseudomonadota</taxon>
        <taxon>Gammaproteobacteria</taxon>
        <taxon>Enterobacterales</taxon>
        <taxon>Erwiniaceae</taxon>
        <taxon>Winslowiella</taxon>
    </lineage>
</organism>
<evidence type="ECO:0000259" key="7">
    <source>
        <dbReference type="Pfam" id="PF05231"/>
    </source>
</evidence>
<dbReference type="AlphaFoldDB" id="A0A0L7T9V5"/>
<reference evidence="8 9" key="1">
    <citation type="journal article" date="2015" name="Int. J. Syst. Evol. Microbiol.">
        <title>Erwinia iniecta sp. nov., isolated from Russian wheat aphids (Diuraphis noxia).</title>
        <authorList>
            <person name="Campillo T."/>
            <person name="Luna E."/>
            <person name="Portier P."/>
            <person name="Fischer-Le Saux M."/>
            <person name="Lapitan N."/>
            <person name="Tisserat N.A."/>
            <person name="Leach J.E."/>
        </authorList>
    </citation>
    <scope>NUCLEOTIDE SEQUENCE [LARGE SCALE GENOMIC DNA]</scope>
    <source>
        <strain evidence="8 9">B120</strain>
    </source>
</reference>
<keyword evidence="2" id="KW-1003">Cell membrane</keyword>
<evidence type="ECO:0000313" key="8">
    <source>
        <dbReference type="EMBL" id="KOC92155.1"/>
    </source>
</evidence>
<dbReference type="InterPro" id="IPR007895">
    <property type="entry name" value="MASE1"/>
</dbReference>
<accession>A0A0L7T9V5</accession>
<feature type="domain" description="MASE1" evidence="7">
    <location>
        <begin position="19"/>
        <end position="179"/>
    </location>
</feature>
<feature type="transmembrane region" description="Helical" evidence="6">
    <location>
        <begin position="90"/>
        <end position="111"/>
    </location>
</feature>
<feature type="transmembrane region" description="Helical" evidence="6">
    <location>
        <begin position="154"/>
        <end position="178"/>
    </location>
</feature>
<evidence type="ECO:0000256" key="5">
    <source>
        <dbReference type="ARBA" id="ARBA00023136"/>
    </source>
</evidence>
<dbReference type="Pfam" id="PF05231">
    <property type="entry name" value="MASE1"/>
    <property type="match status" value="1"/>
</dbReference>
<evidence type="ECO:0000256" key="4">
    <source>
        <dbReference type="ARBA" id="ARBA00022989"/>
    </source>
</evidence>
<feature type="transmembrane region" description="Helical" evidence="6">
    <location>
        <begin position="123"/>
        <end position="142"/>
    </location>
</feature>
<evidence type="ECO:0000256" key="3">
    <source>
        <dbReference type="ARBA" id="ARBA00022692"/>
    </source>
</evidence>
<comment type="subcellular location">
    <subcellularLocation>
        <location evidence="1">Cell membrane</location>
        <topology evidence="1">Multi-pass membrane protein</topology>
    </subcellularLocation>
</comment>
<proteinExistence type="predicted"/>
<feature type="non-terminal residue" evidence="8">
    <location>
        <position position="179"/>
    </location>
</feature>
<keyword evidence="3 6" id="KW-0812">Transmembrane</keyword>
<dbReference type="RefSeq" id="WP_052897602.1">
    <property type="nucleotide sequence ID" value="NZ_JRXE01000003.1"/>
</dbReference>
<dbReference type="Proteomes" id="UP000037088">
    <property type="component" value="Unassembled WGS sequence"/>
</dbReference>
<evidence type="ECO:0000256" key="1">
    <source>
        <dbReference type="ARBA" id="ARBA00004651"/>
    </source>
</evidence>
<protein>
    <recommendedName>
        <fullName evidence="7">MASE1 domain-containing protein</fullName>
    </recommendedName>
</protein>
<dbReference type="EMBL" id="JRXE01000003">
    <property type="protein sequence ID" value="KOC92155.1"/>
    <property type="molecule type" value="Genomic_DNA"/>
</dbReference>
<comment type="caution">
    <text evidence="8">The sequence shown here is derived from an EMBL/GenBank/DDBJ whole genome shotgun (WGS) entry which is preliminary data.</text>
</comment>
<evidence type="ECO:0000256" key="2">
    <source>
        <dbReference type="ARBA" id="ARBA00022475"/>
    </source>
</evidence>
<feature type="transmembrane region" description="Helical" evidence="6">
    <location>
        <begin position="20"/>
        <end position="40"/>
    </location>
</feature>
<evidence type="ECO:0000256" key="6">
    <source>
        <dbReference type="SAM" id="Phobius"/>
    </source>
</evidence>
<dbReference type="GO" id="GO:0005886">
    <property type="term" value="C:plasma membrane"/>
    <property type="evidence" value="ECO:0007669"/>
    <property type="project" value="UniProtKB-SubCell"/>
</dbReference>
<gene>
    <name evidence="8" type="ORF">NG42_02825</name>
</gene>
<name>A0A0L7T9V5_9GAMM</name>
<keyword evidence="5 6" id="KW-0472">Membrane</keyword>
<sequence length="179" mass="19063">MTADILSHRLTTSGWGKALILGALSFALTLFCIELIMVNGNISPLWFPTTLMTVVVFRHSLAALLPLLLSCLVGVVLANALMLGVSWANISFPLVNLLQALAGGFLLRRVLDRKAPLSSLSSWYKMLAAIGVAAPLFGGLLANGLLNDAGAPPLHFIATWAISEMIGMLALAPVCLLWR</sequence>
<keyword evidence="4 6" id="KW-1133">Transmembrane helix</keyword>
<keyword evidence="9" id="KW-1185">Reference proteome</keyword>
<evidence type="ECO:0000313" key="9">
    <source>
        <dbReference type="Proteomes" id="UP000037088"/>
    </source>
</evidence>